<feature type="compositionally biased region" description="Basic and acidic residues" evidence="4">
    <location>
        <begin position="370"/>
        <end position="391"/>
    </location>
</feature>
<dbReference type="InterPro" id="IPR051857">
    <property type="entry name" value="Asn_synthetase_domain"/>
</dbReference>
<dbReference type="OrthoDB" id="10252281at2759"/>
<dbReference type="InterPro" id="IPR001962">
    <property type="entry name" value="Asn_synthase"/>
</dbReference>
<dbReference type="CDD" id="cd03766">
    <property type="entry name" value="Gn_AT_II_novel"/>
    <property type="match status" value="1"/>
</dbReference>
<dbReference type="InterPro" id="IPR029055">
    <property type="entry name" value="Ntn_hydrolases_N"/>
</dbReference>
<dbReference type="FunCoup" id="S2JE69">
    <property type="interactions" value="396"/>
</dbReference>
<reference evidence="7" key="1">
    <citation type="submission" date="2013-05" db="EMBL/GenBank/DDBJ databases">
        <title>The Genome sequence of Mucor circinelloides f. circinelloides 1006PhL.</title>
        <authorList>
            <consortium name="The Broad Institute Genomics Platform"/>
            <person name="Cuomo C."/>
            <person name="Earl A."/>
            <person name="Findley K."/>
            <person name="Lee S.C."/>
            <person name="Walker B."/>
            <person name="Young S."/>
            <person name="Zeng Q."/>
            <person name="Gargeya S."/>
            <person name="Fitzgerald M."/>
            <person name="Haas B."/>
            <person name="Abouelleil A."/>
            <person name="Allen A.W."/>
            <person name="Alvarado L."/>
            <person name="Arachchi H.M."/>
            <person name="Berlin A.M."/>
            <person name="Chapman S.B."/>
            <person name="Gainer-Dewar J."/>
            <person name="Goldberg J."/>
            <person name="Griggs A."/>
            <person name="Gujja S."/>
            <person name="Hansen M."/>
            <person name="Howarth C."/>
            <person name="Imamovic A."/>
            <person name="Ireland A."/>
            <person name="Larimer J."/>
            <person name="McCowan C."/>
            <person name="Murphy C."/>
            <person name="Pearson M."/>
            <person name="Poon T.W."/>
            <person name="Priest M."/>
            <person name="Roberts A."/>
            <person name="Saif S."/>
            <person name="Shea T."/>
            <person name="Sisk P."/>
            <person name="Sykes S."/>
            <person name="Wortman J."/>
            <person name="Nusbaum C."/>
            <person name="Birren B."/>
        </authorList>
    </citation>
    <scope>NUCLEOTIDE SEQUENCE [LARGE SCALE GENOMIC DNA]</scope>
    <source>
        <strain evidence="7">1006PhL</strain>
    </source>
</reference>
<dbReference type="Pfam" id="PF00733">
    <property type="entry name" value="Asn_synthase"/>
    <property type="match status" value="1"/>
</dbReference>
<dbReference type="SUPFAM" id="SSF56235">
    <property type="entry name" value="N-terminal nucleophile aminohydrolases (Ntn hydrolases)"/>
    <property type="match status" value="1"/>
</dbReference>
<dbReference type="PROSITE" id="PS51278">
    <property type="entry name" value="GATASE_TYPE_2"/>
    <property type="match status" value="1"/>
</dbReference>
<dbReference type="eggNOG" id="KOG0573">
    <property type="taxonomic scope" value="Eukaryota"/>
</dbReference>
<dbReference type="SUPFAM" id="SSF52402">
    <property type="entry name" value="Adenine nucleotide alpha hydrolases-like"/>
    <property type="match status" value="1"/>
</dbReference>
<dbReference type="InterPro" id="IPR014729">
    <property type="entry name" value="Rossmann-like_a/b/a_fold"/>
</dbReference>
<dbReference type="Proteomes" id="UP000014254">
    <property type="component" value="Unassembled WGS sequence"/>
</dbReference>
<dbReference type="Pfam" id="PF13537">
    <property type="entry name" value="GATase_7"/>
    <property type="match status" value="1"/>
</dbReference>
<dbReference type="EMBL" id="KE123956">
    <property type="protein sequence ID" value="EPB88134.1"/>
    <property type="molecule type" value="Genomic_DNA"/>
</dbReference>
<evidence type="ECO:0000256" key="2">
    <source>
        <dbReference type="ARBA" id="ARBA00022888"/>
    </source>
</evidence>
<dbReference type="GO" id="GO:0004066">
    <property type="term" value="F:asparagine synthase (glutamine-hydrolyzing) activity"/>
    <property type="evidence" value="ECO:0007669"/>
    <property type="project" value="InterPro"/>
</dbReference>
<keyword evidence="1" id="KW-0028">Amino-acid biosynthesis</keyword>
<dbReference type="GO" id="GO:0006529">
    <property type="term" value="P:asparagine biosynthetic process"/>
    <property type="evidence" value="ECO:0007669"/>
    <property type="project" value="UniProtKB-KW"/>
</dbReference>
<organism evidence="6 7">
    <name type="scientific">Mucor circinelloides f. circinelloides (strain 1006PhL)</name>
    <name type="common">Mucormycosis agent</name>
    <name type="synonym">Calyptromyces circinelloides</name>
    <dbReference type="NCBI Taxonomy" id="1220926"/>
    <lineage>
        <taxon>Eukaryota</taxon>
        <taxon>Fungi</taxon>
        <taxon>Fungi incertae sedis</taxon>
        <taxon>Mucoromycota</taxon>
        <taxon>Mucoromycotina</taxon>
        <taxon>Mucoromycetes</taxon>
        <taxon>Mucorales</taxon>
        <taxon>Mucorineae</taxon>
        <taxon>Mucoraceae</taxon>
        <taxon>Mucor</taxon>
    </lineage>
</organism>
<keyword evidence="3" id="KW-0315">Glutamine amidotransferase</keyword>
<evidence type="ECO:0000259" key="5">
    <source>
        <dbReference type="PROSITE" id="PS51278"/>
    </source>
</evidence>
<accession>S2JE69</accession>
<evidence type="ECO:0000256" key="3">
    <source>
        <dbReference type="ARBA" id="ARBA00022962"/>
    </source>
</evidence>
<dbReference type="InterPro" id="IPR017932">
    <property type="entry name" value="GATase_2_dom"/>
</dbReference>
<dbReference type="Gene3D" id="3.40.50.620">
    <property type="entry name" value="HUPs"/>
    <property type="match status" value="1"/>
</dbReference>
<feature type="compositionally biased region" description="Basic residues" evidence="4">
    <location>
        <begin position="358"/>
        <end position="369"/>
    </location>
</feature>
<dbReference type="OMA" id="SVYESCP"/>
<name>S2JE69_MUCC1</name>
<evidence type="ECO:0000313" key="6">
    <source>
        <dbReference type="EMBL" id="EPB88134.1"/>
    </source>
</evidence>
<dbReference type="STRING" id="1220926.S2JE69"/>
<keyword evidence="7" id="KW-1185">Reference proteome</keyword>
<evidence type="ECO:0000256" key="1">
    <source>
        <dbReference type="ARBA" id="ARBA00022605"/>
    </source>
</evidence>
<dbReference type="CDD" id="cd01991">
    <property type="entry name" value="Asn_synthase_B_C"/>
    <property type="match status" value="1"/>
</dbReference>
<dbReference type="AlphaFoldDB" id="S2JE69"/>
<sequence length="617" mass="69766">MCGILFSLATQEHPVDQNEWDVLKELNTRRGPDSQNLHHTQICNGSQDNSLGLQFYSTVLHLRGSDVVPQPRCDPNTGNTLCWNGEIFGGIDVSFGENDTQVLMNTLEKAASETEILSALQSIEGPFAFVYYRASTKKVYFGRDCLGRRSLLWLRSETGAFMLSSVGKAKTNQEDPNVWEEVPANGFYCIDFNVNIANADKNESSELPRACGIPLTLFPWTYVQNQDKLDMLKEGKLVKTDHTRGRLSFPFPRLNTTLPELEMIEGADADTEPAMDQAMKKAVAEFRSVLGESVKKRVADIPYLDTKGQARVAILFSGGLDCICLAALANQHLPMSESIDLLNVAFENPRAEKAKTQPAKKSKNRKPKKNQLEGEPEVKKQVEQEKRSIYDTPDRLTGKAGVEELRQIAPDRTWNFVEINVPYPEAMEYRQRIIDRMFPLDTVMDLSIAMAFWFASRGRGAVHVDGHAIDYESHARVLISGLGADEQLGGYSRHREAYRHGSWERLIQETQLDVDRISTRNLGRDDRIMSDHGKEVRFPFLSTYVVDWLCQQPIQLKMDLRYNRGVGEKILLRHVARELGLVNASRNWKRAIQFGAKTAKMTGESRSEKGQHKLLQE</sequence>
<gene>
    <name evidence="6" type="ORF">HMPREF1544_05078</name>
</gene>
<feature type="region of interest" description="Disordered" evidence="4">
    <location>
        <begin position="351"/>
        <end position="391"/>
    </location>
</feature>
<keyword evidence="2" id="KW-0061">Asparagine biosynthesis</keyword>
<dbReference type="InParanoid" id="S2JE69"/>
<evidence type="ECO:0000256" key="4">
    <source>
        <dbReference type="SAM" id="MobiDB-lite"/>
    </source>
</evidence>
<dbReference type="PANTHER" id="PTHR45937">
    <property type="entry name" value="ASPARAGINE SYNTHETASE DOMAIN-CONTAINING PROTEIN 1"/>
    <property type="match status" value="1"/>
</dbReference>
<proteinExistence type="predicted"/>
<protein>
    <recommendedName>
        <fullName evidence="5">Glutamine amidotransferase type-2 domain-containing protein</fullName>
    </recommendedName>
</protein>
<evidence type="ECO:0000313" key="7">
    <source>
        <dbReference type="Proteomes" id="UP000014254"/>
    </source>
</evidence>
<dbReference type="PANTHER" id="PTHR45937:SF1">
    <property type="entry name" value="ASPARAGINE SYNTHETASE DOMAIN-CONTAINING PROTEIN 1"/>
    <property type="match status" value="1"/>
</dbReference>
<feature type="domain" description="Glutamine amidotransferase type-2" evidence="5">
    <location>
        <begin position="2"/>
        <end position="193"/>
    </location>
</feature>
<dbReference type="VEuPathDB" id="FungiDB:HMPREF1544_05078"/>
<dbReference type="Gene3D" id="3.60.20.10">
    <property type="entry name" value="Glutamine Phosphoribosylpyrophosphate, subunit 1, domain 1"/>
    <property type="match status" value="1"/>
</dbReference>